<dbReference type="KEGG" id="elut:CKA38_14540"/>
<gene>
    <name evidence="1" type="ORF">CKA38_14540</name>
</gene>
<name>A0A2U8E5U6_9BACT</name>
<dbReference type="RefSeq" id="WP_108826211.1">
    <property type="nucleotide sequence ID" value="NZ_CP023004.1"/>
</dbReference>
<dbReference type="Proteomes" id="UP000244896">
    <property type="component" value="Chromosome"/>
</dbReference>
<dbReference type="EMBL" id="CP023004">
    <property type="protein sequence ID" value="AWI10308.1"/>
    <property type="molecule type" value="Genomic_DNA"/>
</dbReference>
<sequence length="139" mass="14922">MKDSFLSLIRHAATFLGGYLLAKGYATELVSNWLSGAIFTLAGAIWGSVDEYLATGSKLQFALSIIRHALTTIGGYFSALGKISLEHVETIVGFIMTIAGTILGSVDEYTYATNDTTRISSASNAQSKHHESISPKYLP</sequence>
<keyword evidence="2" id="KW-1185">Reference proteome</keyword>
<dbReference type="Pfam" id="PF23987">
    <property type="entry name" value="Phage_holin_10"/>
    <property type="match status" value="2"/>
</dbReference>
<dbReference type="AlphaFoldDB" id="A0A2U8E5U6"/>
<organism evidence="1 2">
    <name type="scientific">Ereboglobus luteus</name>
    <dbReference type="NCBI Taxonomy" id="1796921"/>
    <lineage>
        <taxon>Bacteria</taxon>
        <taxon>Pseudomonadati</taxon>
        <taxon>Verrucomicrobiota</taxon>
        <taxon>Opitutia</taxon>
        <taxon>Opitutales</taxon>
        <taxon>Opitutaceae</taxon>
        <taxon>Ereboglobus</taxon>
    </lineage>
</organism>
<protein>
    <recommendedName>
        <fullName evidence="3">Holin</fullName>
    </recommendedName>
</protein>
<dbReference type="InterPro" id="IPR058159">
    <property type="entry name" value="Phage_holin_10"/>
</dbReference>
<evidence type="ECO:0008006" key="3">
    <source>
        <dbReference type="Google" id="ProtNLM"/>
    </source>
</evidence>
<accession>A0A2U8E5U6</accession>
<evidence type="ECO:0000313" key="1">
    <source>
        <dbReference type="EMBL" id="AWI10308.1"/>
    </source>
</evidence>
<evidence type="ECO:0000313" key="2">
    <source>
        <dbReference type="Proteomes" id="UP000244896"/>
    </source>
</evidence>
<reference evidence="1 2" key="1">
    <citation type="journal article" date="2018" name="Syst. Appl. Microbiol.">
        <title>Ereboglobus luteus gen. nov. sp. nov. from cockroach guts, and new insights into the oxygen relationship of the genera Opitutus and Didymococcus (Verrucomicrobia: Opitutaceae).</title>
        <authorList>
            <person name="Tegtmeier D."/>
            <person name="Belitz A."/>
            <person name="Radek R."/>
            <person name="Heimerl T."/>
            <person name="Brune A."/>
        </authorList>
    </citation>
    <scope>NUCLEOTIDE SEQUENCE [LARGE SCALE GENOMIC DNA]</scope>
    <source>
        <strain evidence="1 2">Ho45</strain>
    </source>
</reference>
<proteinExistence type="predicted"/>